<dbReference type="Pfam" id="PF14103">
    <property type="entry name" value="DUF4276"/>
    <property type="match status" value="1"/>
</dbReference>
<dbReference type="EMBL" id="JWHL01000004">
    <property type="protein sequence ID" value="MBR1368768.1"/>
    <property type="molecule type" value="Genomic_DNA"/>
</dbReference>
<evidence type="ECO:0008006" key="3">
    <source>
        <dbReference type="Google" id="ProtNLM"/>
    </source>
</evidence>
<proteinExistence type="predicted"/>
<evidence type="ECO:0000313" key="1">
    <source>
        <dbReference type="EMBL" id="MBR1368768.1"/>
    </source>
</evidence>
<evidence type="ECO:0000313" key="2">
    <source>
        <dbReference type="Proteomes" id="UP000730161"/>
    </source>
</evidence>
<name>A0A8J7W750_9EURY</name>
<gene>
    <name evidence="1" type="ORF">RJ53_04285</name>
</gene>
<dbReference type="AlphaFoldDB" id="A0A8J7W750"/>
<accession>A0A8J7W750</accession>
<dbReference type="InterPro" id="IPR025455">
    <property type="entry name" value="DUF4276"/>
</dbReference>
<dbReference type="Proteomes" id="UP000730161">
    <property type="component" value="Unassembled WGS sequence"/>
</dbReference>
<organism evidence="1 2">
    <name type="scientific">Methanocalculus chunghsingensis</name>
    <dbReference type="NCBI Taxonomy" id="156457"/>
    <lineage>
        <taxon>Archaea</taxon>
        <taxon>Methanobacteriati</taxon>
        <taxon>Methanobacteriota</taxon>
        <taxon>Stenosarchaea group</taxon>
        <taxon>Methanomicrobia</taxon>
        <taxon>Methanomicrobiales</taxon>
        <taxon>Methanocalculaceae</taxon>
        <taxon>Methanocalculus</taxon>
    </lineage>
</organism>
<comment type="caution">
    <text evidence="1">The sequence shown here is derived from an EMBL/GenBank/DDBJ whole genome shotgun (WGS) entry which is preliminary data.</text>
</comment>
<reference evidence="1" key="1">
    <citation type="submission" date="2014-12" db="EMBL/GenBank/DDBJ databases">
        <authorList>
            <person name="Huang H.-H."/>
            <person name="Chen S.-C."/>
            <person name="Lai M.-C."/>
        </authorList>
    </citation>
    <scope>NUCLEOTIDE SEQUENCE</scope>
    <source>
        <strain evidence="1">K1F9705b</strain>
    </source>
</reference>
<keyword evidence="2" id="KW-1185">Reference proteome</keyword>
<sequence length="211" mass="24012">MVSVKIYLEGGGGRQDSKDLKIACRRGFRLLLESMGYSGRMPRLVASGSRDTTFSDLKTALKSRKGRYIAMLIDSEDPIADPERTWDHLIARDAWKKPDNCDDENVLFMTTCMETWIVLDREALKKVFGPHLQESALPSPVHIECTKRHEVQKALIHATRNTTQPYAKGKVSFELVGKLNPDVLEEHLVAFQRMKRILDEKLQGRVKNDTS</sequence>
<protein>
    <recommendedName>
        <fullName evidence="3">DUF4276 family protein</fullName>
    </recommendedName>
</protein>